<accession>A0ABQ3LBM1</accession>
<reference evidence="3" key="1">
    <citation type="journal article" date="2019" name="Int. J. Syst. Evol. Microbiol.">
        <title>The Global Catalogue of Microorganisms (GCM) 10K type strain sequencing project: providing services to taxonomists for standard genome sequencing and annotation.</title>
        <authorList>
            <consortium name="The Broad Institute Genomics Platform"/>
            <consortium name="The Broad Institute Genome Sequencing Center for Infectious Disease"/>
            <person name="Wu L."/>
            <person name="Ma J."/>
        </authorList>
    </citation>
    <scope>NUCLEOTIDE SEQUENCE [LARGE SCALE GENOMIC DNA]</scope>
    <source>
        <strain evidence="3">CGMCC 1.8957</strain>
    </source>
</reference>
<dbReference type="EMBL" id="BNAQ01000001">
    <property type="protein sequence ID" value="GHH11141.1"/>
    <property type="molecule type" value="Genomic_DNA"/>
</dbReference>
<dbReference type="PROSITE" id="PS51257">
    <property type="entry name" value="PROKAR_LIPOPROTEIN"/>
    <property type="match status" value="1"/>
</dbReference>
<comment type="caution">
    <text evidence="2">The sequence shown here is derived from an EMBL/GenBank/DDBJ whole genome shotgun (WGS) entry which is preliminary data.</text>
</comment>
<dbReference type="Proteomes" id="UP000652430">
    <property type="component" value="Unassembled WGS sequence"/>
</dbReference>
<evidence type="ECO:0000313" key="2">
    <source>
        <dbReference type="EMBL" id="GHH11141.1"/>
    </source>
</evidence>
<evidence type="ECO:0000256" key="1">
    <source>
        <dbReference type="SAM" id="SignalP"/>
    </source>
</evidence>
<name>A0ABQ3LBM1_9SPHN</name>
<organism evidence="2 3">
    <name type="scientific">Sphingomonas glacialis</name>
    <dbReference type="NCBI Taxonomy" id="658225"/>
    <lineage>
        <taxon>Bacteria</taxon>
        <taxon>Pseudomonadati</taxon>
        <taxon>Pseudomonadota</taxon>
        <taxon>Alphaproteobacteria</taxon>
        <taxon>Sphingomonadales</taxon>
        <taxon>Sphingomonadaceae</taxon>
        <taxon>Sphingomonas</taxon>
    </lineage>
</organism>
<keyword evidence="1" id="KW-0732">Signal</keyword>
<feature type="signal peptide" evidence="1">
    <location>
        <begin position="1"/>
        <end position="28"/>
    </location>
</feature>
<gene>
    <name evidence="2" type="ORF">GCM10008023_09760</name>
</gene>
<proteinExistence type="predicted"/>
<keyword evidence="3" id="KW-1185">Reference proteome</keyword>
<sequence>MRIGSKRRALLVSLLLLAACSRGTSSTGAPPGEDQALDEAAASLDANSPDTNAAVIVTDDAPGNEDQPQ</sequence>
<feature type="chain" id="PRO_5047243011" evidence="1">
    <location>
        <begin position="29"/>
        <end position="69"/>
    </location>
</feature>
<evidence type="ECO:0000313" key="3">
    <source>
        <dbReference type="Proteomes" id="UP000652430"/>
    </source>
</evidence>
<dbReference type="RefSeq" id="WP_189675307.1">
    <property type="nucleotide sequence ID" value="NZ_BNAQ01000001.1"/>
</dbReference>
<protein>
    <submittedName>
        <fullName evidence="2">Uncharacterized protein</fullName>
    </submittedName>
</protein>